<organism evidence="1 2">
    <name type="scientific">Streptosporangium carneum</name>
    <dbReference type="NCBI Taxonomy" id="47481"/>
    <lineage>
        <taxon>Bacteria</taxon>
        <taxon>Bacillati</taxon>
        <taxon>Actinomycetota</taxon>
        <taxon>Actinomycetes</taxon>
        <taxon>Streptosporangiales</taxon>
        <taxon>Streptosporangiaceae</taxon>
        <taxon>Streptosporangium</taxon>
    </lineage>
</organism>
<sequence>MRYFNATGWTAVFTGTDTEIGRMRDVEAWDPKTGTALVVNPQRGVLRPVTDYSDFSHLEQANRVVSALPGGGWHVHWNDEGGAPLTEPVLDWLITSNGRATPITVDETGLVDTAELADKVIPPGEDLPDV</sequence>
<comment type="caution">
    <text evidence="1">The sequence shown here is derived from an EMBL/GenBank/DDBJ whole genome shotgun (WGS) entry which is preliminary data.</text>
</comment>
<name>A0A9W6I6T3_9ACTN</name>
<dbReference type="AlphaFoldDB" id="A0A9W6I6T3"/>
<reference evidence="1" key="1">
    <citation type="journal article" date="2014" name="Int. J. Syst. Evol. Microbiol.">
        <title>Complete genome sequence of Corynebacterium casei LMG S-19264T (=DSM 44701T), isolated from a smear-ripened cheese.</title>
        <authorList>
            <consortium name="US DOE Joint Genome Institute (JGI-PGF)"/>
            <person name="Walter F."/>
            <person name="Albersmeier A."/>
            <person name="Kalinowski J."/>
            <person name="Ruckert C."/>
        </authorList>
    </citation>
    <scope>NUCLEOTIDE SEQUENCE</scope>
    <source>
        <strain evidence="1">VKM Ac-2007</strain>
    </source>
</reference>
<evidence type="ECO:0000313" key="2">
    <source>
        <dbReference type="Proteomes" id="UP001143474"/>
    </source>
</evidence>
<protein>
    <submittedName>
        <fullName evidence="1">Uncharacterized protein</fullName>
    </submittedName>
</protein>
<evidence type="ECO:0000313" key="1">
    <source>
        <dbReference type="EMBL" id="GLK12005.1"/>
    </source>
</evidence>
<accession>A0A9W6I6T3</accession>
<reference evidence="1" key="2">
    <citation type="submission" date="2023-01" db="EMBL/GenBank/DDBJ databases">
        <authorList>
            <person name="Sun Q."/>
            <person name="Evtushenko L."/>
        </authorList>
    </citation>
    <scope>NUCLEOTIDE SEQUENCE</scope>
    <source>
        <strain evidence="1">VKM Ac-2007</strain>
    </source>
</reference>
<dbReference type="Proteomes" id="UP001143474">
    <property type="component" value="Unassembled WGS sequence"/>
</dbReference>
<keyword evidence="2" id="KW-1185">Reference proteome</keyword>
<proteinExistence type="predicted"/>
<dbReference type="EMBL" id="BSEV01000014">
    <property type="protein sequence ID" value="GLK12005.1"/>
    <property type="molecule type" value="Genomic_DNA"/>
</dbReference>
<gene>
    <name evidence="1" type="ORF">GCM10017600_54130</name>
</gene>